<dbReference type="EMBL" id="JAURVH010001520">
    <property type="protein sequence ID" value="KAK5925532.1"/>
    <property type="molecule type" value="Genomic_DNA"/>
</dbReference>
<sequence length="70" mass="7908">MFLVHPVGREPHQRRPTTLTSVAALIAVHRSLCLRVPIYKTYPSPKTGSQELDGLLFLFLKAHRCTPVKN</sequence>
<comment type="caution">
    <text evidence="1">The sequence shown here is derived from an EMBL/GenBank/DDBJ whole genome shotgun (WGS) entry which is preliminary data.</text>
</comment>
<evidence type="ECO:0000313" key="2">
    <source>
        <dbReference type="Proteomes" id="UP001331515"/>
    </source>
</evidence>
<organism evidence="1 2">
    <name type="scientific">Champsocephalus gunnari</name>
    <name type="common">Mackerel icefish</name>
    <dbReference type="NCBI Taxonomy" id="52237"/>
    <lineage>
        <taxon>Eukaryota</taxon>
        <taxon>Metazoa</taxon>
        <taxon>Chordata</taxon>
        <taxon>Craniata</taxon>
        <taxon>Vertebrata</taxon>
        <taxon>Euteleostomi</taxon>
        <taxon>Actinopterygii</taxon>
        <taxon>Neopterygii</taxon>
        <taxon>Teleostei</taxon>
        <taxon>Neoteleostei</taxon>
        <taxon>Acanthomorphata</taxon>
        <taxon>Eupercaria</taxon>
        <taxon>Perciformes</taxon>
        <taxon>Notothenioidei</taxon>
        <taxon>Channichthyidae</taxon>
        <taxon>Champsocephalus</taxon>
    </lineage>
</organism>
<evidence type="ECO:0000313" key="1">
    <source>
        <dbReference type="EMBL" id="KAK5925532.1"/>
    </source>
</evidence>
<dbReference type="Proteomes" id="UP001331515">
    <property type="component" value="Unassembled WGS sequence"/>
</dbReference>
<accession>A0AAN8DNH7</accession>
<dbReference type="AlphaFoldDB" id="A0AAN8DNH7"/>
<gene>
    <name evidence="1" type="ORF">CgunFtcFv8_018048</name>
</gene>
<keyword evidence="2" id="KW-1185">Reference proteome</keyword>
<name>A0AAN8DNH7_CHAGU</name>
<protein>
    <submittedName>
        <fullName evidence="1">Uncharacterized protein</fullName>
    </submittedName>
</protein>
<reference evidence="1 2" key="1">
    <citation type="journal article" date="2023" name="Mol. Biol. Evol.">
        <title>Genomics of Secondarily Temperate Adaptation in the Only Non-Antarctic Icefish.</title>
        <authorList>
            <person name="Rivera-Colon A.G."/>
            <person name="Rayamajhi N."/>
            <person name="Minhas B.F."/>
            <person name="Madrigal G."/>
            <person name="Bilyk K.T."/>
            <person name="Yoon V."/>
            <person name="Hune M."/>
            <person name="Gregory S."/>
            <person name="Cheng C.H.C."/>
            <person name="Catchen J.M."/>
        </authorList>
    </citation>
    <scope>NUCLEOTIDE SEQUENCE [LARGE SCALE GENOMIC DNA]</scope>
    <source>
        <tissue evidence="1">White muscle</tissue>
    </source>
</reference>
<proteinExistence type="predicted"/>